<proteinExistence type="predicted"/>
<evidence type="ECO:0000313" key="2">
    <source>
        <dbReference type="EMBL" id="ABK14636.1"/>
    </source>
</evidence>
<evidence type="ECO:0000313" key="3">
    <source>
        <dbReference type="Proteomes" id="UP000000674"/>
    </source>
</evidence>
<dbReference type="HOGENOM" id="CLU_1551859_0_0_2"/>
<name>A0B7G2_METTP</name>
<dbReference type="Proteomes" id="UP000000674">
    <property type="component" value="Chromosome"/>
</dbReference>
<dbReference type="InterPro" id="IPR007742">
    <property type="entry name" value="NosD_dom"/>
</dbReference>
<reference evidence="2 3" key="1">
    <citation type="submission" date="2006-10" db="EMBL/GenBank/DDBJ databases">
        <title>Complete sequence of Methanosaeta thermophila PT.</title>
        <authorList>
            <consortium name="US DOE Joint Genome Institute"/>
            <person name="Copeland A."/>
            <person name="Lucas S."/>
            <person name="Lapidus A."/>
            <person name="Barry K."/>
            <person name="Detter J.C."/>
            <person name="Glavina del Rio T."/>
            <person name="Hammon N."/>
            <person name="Israni S."/>
            <person name="Pitluck S."/>
            <person name="Chain P."/>
            <person name="Malfatti S."/>
            <person name="Shin M."/>
            <person name="Vergez L."/>
            <person name="Schmutz J."/>
            <person name="Larimer F."/>
            <person name="Land M."/>
            <person name="Hauser L."/>
            <person name="Kyrpides N."/>
            <person name="Kim E."/>
            <person name="Smith K.S."/>
            <person name="Ingram-Smith C."/>
            <person name="Richardson P."/>
        </authorList>
    </citation>
    <scope>NUCLEOTIDE SEQUENCE [LARGE SCALE GENOMIC DNA]</scope>
    <source>
        <strain evidence="3">DSM 6194 / JCM 14653 / NBRC 101360 / PT</strain>
    </source>
</reference>
<protein>
    <submittedName>
        <fullName evidence="2">Cell surface protein</fullName>
    </submittedName>
</protein>
<dbReference type="SUPFAM" id="SSF51126">
    <property type="entry name" value="Pectin lyase-like"/>
    <property type="match status" value="1"/>
</dbReference>
<feature type="domain" description="Periplasmic copper-binding protein NosD beta helix" evidence="1">
    <location>
        <begin position="92"/>
        <end position="168"/>
    </location>
</feature>
<dbReference type="Pfam" id="PF05048">
    <property type="entry name" value="NosD"/>
    <property type="match status" value="1"/>
</dbReference>
<dbReference type="InterPro" id="IPR012334">
    <property type="entry name" value="Pectin_lyas_fold"/>
</dbReference>
<sequence>MRWYSCITMACVIIIASLPARAVTVCGEGCDFSSVQEAINAASAGDTIEVHSGIYFEHVYVSKSLTLVGVDTGGGMPVIDAEGIGSAITISADNVTLRGFRVTNSGSCGCGNAGIKVLSDNNTIADNVAQGNKYGIHCTGSRNSFMRNDIHDNDISMYDEGKDNVWDVREDD</sequence>
<organism evidence="2 3">
    <name type="scientific">Methanothrix thermoacetophila (strain DSM 6194 / JCM 14653 / NBRC 101360 / PT)</name>
    <name type="common">Methanosaeta thermophila</name>
    <dbReference type="NCBI Taxonomy" id="349307"/>
    <lineage>
        <taxon>Archaea</taxon>
        <taxon>Methanobacteriati</taxon>
        <taxon>Methanobacteriota</taxon>
        <taxon>Stenosarchaea group</taxon>
        <taxon>Methanomicrobia</taxon>
        <taxon>Methanotrichales</taxon>
        <taxon>Methanotrichaceae</taxon>
        <taxon>Methanothrix</taxon>
    </lineage>
</organism>
<dbReference type="KEGG" id="mtp:Mthe_0847"/>
<dbReference type="InterPro" id="IPR011050">
    <property type="entry name" value="Pectin_lyase_fold/virulence"/>
</dbReference>
<dbReference type="NCBIfam" id="TIGR03804">
    <property type="entry name" value="para_beta_helix"/>
    <property type="match status" value="1"/>
</dbReference>
<gene>
    <name evidence="2" type="ordered locus">Mthe_0847</name>
</gene>
<accession>A0B7G2</accession>
<evidence type="ECO:0000259" key="1">
    <source>
        <dbReference type="Pfam" id="PF05048"/>
    </source>
</evidence>
<dbReference type="EMBL" id="CP000477">
    <property type="protein sequence ID" value="ABK14636.1"/>
    <property type="molecule type" value="Genomic_DNA"/>
</dbReference>
<dbReference type="STRING" id="349307.Mthe_0847"/>
<dbReference type="AlphaFoldDB" id="A0B7G2"/>
<dbReference type="InterPro" id="IPR022441">
    <property type="entry name" value="Para_beta_helix_rpt-2"/>
</dbReference>
<dbReference type="Gene3D" id="2.160.20.10">
    <property type="entry name" value="Single-stranded right-handed beta-helix, Pectin lyase-like"/>
    <property type="match status" value="1"/>
</dbReference>
<keyword evidence="3" id="KW-1185">Reference proteome</keyword>